<dbReference type="STRING" id="156994.SAMN04488028_1111"/>
<dbReference type="SUPFAM" id="SSF69318">
    <property type="entry name" value="Integrin alpha N-terminal domain"/>
    <property type="match status" value="3"/>
</dbReference>
<dbReference type="InterPro" id="IPR028994">
    <property type="entry name" value="Integrin_alpha_N"/>
</dbReference>
<feature type="domain" description="Cadherin" evidence="2">
    <location>
        <begin position="769"/>
        <end position="874"/>
    </location>
</feature>
<evidence type="ECO:0000259" key="2">
    <source>
        <dbReference type="PROSITE" id="PS50268"/>
    </source>
</evidence>
<evidence type="ECO:0000313" key="3">
    <source>
        <dbReference type="EMBL" id="SHK90078.1"/>
    </source>
</evidence>
<dbReference type="PROSITE" id="PS50268">
    <property type="entry name" value="CADHERIN_2"/>
    <property type="match status" value="1"/>
</dbReference>
<dbReference type="PANTHER" id="PTHR44103">
    <property type="entry name" value="PROPROTEIN CONVERTASE P"/>
    <property type="match status" value="1"/>
</dbReference>
<dbReference type="GO" id="GO:0007156">
    <property type="term" value="P:homophilic cell adhesion via plasma membrane adhesion molecules"/>
    <property type="evidence" value="ECO:0007669"/>
    <property type="project" value="InterPro"/>
</dbReference>
<dbReference type="Gene3D" id="2.130.10.130">
    <property type="entry name" value="Integrin alpha, N-terminal"/>
    <property type="match status" value="3"/>
</dbReference>
<dbReference type="InterPro" id="IPR002126">
    <property type="entry name" value="Cadherin-like_dom"/>
</dbReference>
<dbReference type="Proteomes" id="UP000184474">
    <property type="component" value="Unassembled WGS sequence"/>
</dbReference>
<proteinExistence type="predicted"/>
<dbReference type="InterPro" id="IPR013517">
    <property type="entry name" value="FG-GAP"/>
</dbReference>
<dbReference type="GO" id="GO:0005509">
    <property type="term" value="F:calcium ion binding"/>
    <property type="evidence" value="ECO:0007669"/>
    <property type="project" value="InterPro"/>
</dbReference>
<dbReference type="EMBL" id="FRAA01000011">
    <property type="protein sequence ID" value="SHK90078.1"/>
    <property type="molecule type" value="Genomic_DNA"/>
</dbReference>
<evidence type="ECO:0000313" key="4">
    <source>
        <dbReference type="Proteomes" id="UP000184474"/>
    </source>
</evidence>
<dbReference type="PANTHER" id="PTHR44103:SF1">
    <property type="entry name" value="PROPROTEIN CONVERTASE P"/>
    <property type="match status" value="1"/>
</dbReference>
<dbReference type="AlphaFoldDB" id="A0A1M6W8W4"/>
<dbReference type="GO" id="GO:0016020">
    <property type="term" value="C:membrane"/>
    <property type="evidence" value="ECO:0007669"/>
    <property type="project" value="InterPro"/>
</dbReference>
<reference evidence="4" key="1">
    <citation type="submission" date="2016-11" db="EMBL/GenBank/DDBJ databases">
        <authorList>
            <person name="Varghese N."/>
            <person name="Submissions S."/>
        </authorList>
    </citation>
    <scope>NUCLEOTIDE SEQUENCE [LARGE SCALE GENOMIC DNA]</scope>
    <source>
        <strain evidence="4">DSM 26134</strain>
    </source>
</reference>
<gene>
    <name evidence="3" type="ORF">SAMN04488028_1111</name>
</gene>
<accession>A0A1M6W8W4</accession>
<dbReference type="RefSeq" id="WP_073125286.1">
    <property type="nucleotide sequence ID" value="NZ_FRAA01000011.1"/>
</dbReference>
<dbReference type="Pfam" id="PF13517">
    <property type="entry name" value="FG-GAP_3"/>
    <property type="match status" value="2"/>
</dbReference>
<sequence>MKQKIIITTLLILHFFGIHGQHHNDIPNSAIMADKAGGGTAAWADIDGDGDTDLAFAPLDYLYLEFYVNEHGSFTARSSGVYSPNGGNIDFADYDSDGDLDLVVSRSQSFGTDNFYLRLYQNINGAFSLVTDGAGLPGTESHYAKWGDYDGDGDPDLAVIVKKLGKIRGVIYRNDAGVFTDIEANLPESEDGSVDWADFDNDGDLDLLITGDAASSFGIHSTIFENDEGTFVEYVAGLTGVMYSTGLWGDYDADGDPDLVISGSTQSLNNWPFGIAESFIYRNDDGVFNDISAEIDKVLFSSADWADMDNDGDLDLLMTGMPEFGAGPPDFEEKPSISKIYENNNGTFAAVATELPGVTYGEALWSDYNGDNIQDFVLFGFLSQDYSNPIASFYTSYIAPEQDPLFVKDEASATLFENVFFSNASWADYDDDLDMDLLLTGLNGFDPISYIYENTGGEFVQNALVLPGIENGSAEWGAYTLGRRDILLAGMHDNQEFIEVFRYNGLDTYVAADANLKQLGDTGSGRATWGDIDNDDDLDILISGFDNFFEDNTIEETKLYLNDGGTYTETPTEIEPVADAMMTWGDYDNDGDLDLVISGDGINKLVHKVYTNVEGVFVENTSTLLEVFSSGESWGDYDQDGDLDLLFNGADINWNYHARIYENIDGVFVDINAGLIGSASGSVDWGDFDHDGDLDALVSGEENDLGLRTRIYQNDEGVFTEIQTNIPGIVFGAAQWVNVGNDQDLDVFITGFSEEGEVSELWINTMETNQSPMSLELSDNTLNQSSGNEIHVGNFSAIDLDEDDILTFSLLDGASENSNEYFTIVDNGLFAKSTSLMSPGDYVIRVLASDDNGGRIVKELVVQIIDDVAPVPLVHSDKVFYINQEGTLSIEAADIDFGSYDPMNEAEFIISIDHT</sequence>
<protein>
    <submittedName>
        <fullName evidence="3">Repeat domain-containing protein</fullName>
    </submittedName>
</protein>
<keyword evidence="1" id="KW-0732">Signal</keyword>
<feature type="non-terminal residue" evidence="3">
    <location>
        <position position="915"/>
    </location>
</feature>
<organism evidence="3 4">
    <name type="scientific">Reichenbachiella agariperforans</name>
    <dbReference type="NCBI Taxonomy" id="156994"/>
    <lineage>
        <taxon>Bacteria</taxon>
        <taxon>Pseudomonadati</taxon>
        <taxon>Bacteroidota</taxon>
        <taxon>Cytophagia</taxon>
        <taxon>Cytophagales</taxon>
        <taxon>Reichenbachiellaceae</taxon>
        <taxon>Reichenbachiella</taxon>
    </lineage>
</organism>
<evidence type="ECO:0000256" key="1">
    <source>
        <dbReference type="ARBA" id="ARBA00022729"/>
    </source>
</evidence>
<name>A0A1M6W8W4_REIAG</name>
<keyword evidence="4" id="KW-1185">Reference proteome</keyword>